<evidence type="ECO:0000256" key="2">
    <source>
        <dbReference type="ARBA" id="ARBA00022603"/>
    </source>
</evidence>
<keyword evidence="3" id="KW-0808">Transferase</keyword>
<dbReference type="EMBL" id="BAAAHE010000032">
    <property type="protein sequence ID" value="GAA0628424.1"/>
    <property type="molecule type" value="Genomic_DNA"/>
</dbReference>
<evidence type="ECO:0000313" key="6">
    <source>
        <dbReference type="EMBL" id="GAA0628424.1"/>
    </source>
</evidence>
<evidence type="ECO:0000256" key="4">
    <source>
        <dbReference type="ARBA" id="ARBA00047942"/>
    </source>
</evidence>
<dbReference type="GO" id="GO:0032259">
    <property type="term" value="P:methylation"/>
    <property type="evidence" value="ECO:0007669"/>
    <property type="project" value="UniProtKB-KW"/>
</dbReference>
<dbReference type="Proteomes" id="UP001500957">
    <property type="component" value="Unassembled WGS sequence"/>
</dbReference>
<dbReference type="InterPro" id="IPR029063">
    <property type="entry name" value="SAM-dependent_MTases_sf"/>
</dbReference>
<reference evidence="7" key="1">
    <citation type="journal article" date="2019" name="Int. J. Syst. Evol. Microbiol.">
        <title>The Global Catalogue of Microorganisms (GCM) 10K type strain sequencing project: providing services to taxonomists for standard genome sequencing and annotation.</title>
        <authorList>
            <consortium name="The Broad Institute Genomics Platform"/>
            <consortium name="The Broad Institute Genome Sequencing Center for Infectious Disease"/>
            <person name="Wu L."/>
            <person name="Ma J."/>
        </authorList>
    </citation>
    <scope>NUCLEOTIDE SEQUENCE [LARGE SCALE GENOMIC DNA]</scope>
    <source>
        <strain evidence="7">JCM 10671</strain>
    </source>
</reference>
<dbReference type="RefSeq" id="WP_344607122.1">
    <property type="nucleotide sequence ID" value="NZ_BAAAHE010000032.1"/>
</dbReference>
<evidence type="ECO:0000256" key="5">
    <source>
        <dbReference type="SAM" id="MobiDB-lite"/>
    </source>
</evidence>
<gene>
    <name evidence="6" type="ORF">GCM10009547_35070</name>
</gene>
<evidence type="ECO:0000256" key="1">
    <source>
        <dbReference type="ARBA" id="ARBA00011900"/>
    </source>
</evidence>
<accession>A0ABP3SBW7</accession>
<keyword evidence="7" id="KW-1185">Reference proteome</keyword>
<evidence type="ECO:0000256" key="3">
    <source>
        <dbReference type="ARBA" id="ARBA00022679"/>
    </source>
</evidence>
<organism evidence="6 7">
    <name type="scientific">Sporichthya brevicatena</name>
    <dbReference type="NCBI Taxonomy" id="171442"/>
    <lineage>
        <taxon>Bacteria</taxon>
        <taxon>Bacillati</taxon>
        <taxon>Actinomycetota</taxon>
        <taxon>Actinomycetes</taxon>
        <taxon>Sporichthyales</taxon>
        <taxon>Sporichthyaceae</taxon>
        <taxon>Sporichthya</taxon>
    </lineage>
</organism>
<dbReference type="PANTHER" id="PTHR33841">
    <property type="entry name" value="DNA METHYLTRANSFERASE YEEA-RELATED"/>
    <property type="match status" value="1"/>
</dbReference>
<comment type="catalytic activity">
    <reaction evidence="4">
        <text>a 2'-deoxyadenosine in DNA + S-adenosyl-L-methionine = an N(6)-methyl-2'-deoxyadenosine in DNA + S-adenosyl-L-homocysteine + H(+)</text>
        <dbReference type="Rhea" id="RHEA:15197"/>
        <dbReference type="Rhea" id="RHEA-COMP:12418"/>
        <dbReference type="Rhea" id="RHEA-COMP:12419"/>
        <dbReference type="ChEBI" id="CHEBI:15378"/>
        <dbReference type="ChEBI" id="CHEBI:57856"/>
        <dbReference type="ChEBI" id="CHEBI:59789"/>
        <dbReference type="ChEBI" id="CHEBI:90615"/>
        <dbReference type="ChEBI" id="CHEBI:90616"/>
        <dbReference type="EC" id="2.1.1.72"/>
    </reaction>
</comment>
<protein>
    <recommendedName>
        <fullName evidence="1">site-specific DNA-methyltransferase (adenine-specific)</fullName>
        <ecNumber evidence="1">2.1.1.72</ecNumber>
    </recommendedName>
</protein>
<dbReference type="InterPro" id="IPR050953">
    <property type="entry name" value="N4_N6_ade-DNA_methylase"/>
</dbReference>
<dbReference type="PANTHER" id="PTHR33841:SF1">
    <property type="entry name" value="DNA METHYLTRANSFERASE A"/>
    <property type="match status" value="1"/>
</dbReference>
<evidence type="ECO:0000313" key="7">
    <source>
        <dbReference type="Proteomes" id="UP001500957"/>
    </source>
</evidence>
<keyword evidence="2 6" id="KW-0489">Methyltransferase</keyword>
<proteinExistence type="predicted"/>
<comment type="caution">
    <text evidence="6">The sequence shown here is derived from an EMBL/GenBank/DDBJ whole genome shotgun (WGS) entry which is preliminary data.</text>
</comment>
<dbReference type="GO" id="GO:0008168">
    <property type="term" value="F:methyltransferase activity"/>
    <property type="evidence" value="ECO:0007669"/>
    <property type="project" value="UniProtKB-KW"/>
</dbReference>
<dbReference type="Gene3D" id="3.40.50.150">
    <property type="entry name" value="Vaccinia Virus protein VP39"/>
    <property type="match status" value="2"/>
</dbReference>
<sequence length="1587" mass="173223">MAGSDAILVGNDWISEHYFTTESTTQSFRAKVAARRKAWDEAKEAGDTLGGTVRSRFVEHRGWLLDTLAGLASAASDDDPVLLGADGALPELYARIAEVLGYTGPAAVGLKTEAVGPVTWVSAPGMTEGAPLVLLHARAVTAVEALLVKDAPTLATPHVLDDGTELTSAARALSALFVADDAPDYALVFAGRILLVAERARWAEGRWLAVDLQLVCERNEDKKGGEVDRALACVGAEALAPDADGAIWWTGVLEDSVKHTVGVSADLREGVRLSIEIIANEVLRRRAAAGLDPLPASEAQPLAKQSLRFLYRILFLLYAEASPQFGVLPVGSVEYERGYSLDRLRDLTLVELADERSRTGTHLYDSLHTLFRLVDRSTDAAAADGQAPEGLEFRSLRADLFKPDAIAHIGAVKLGNAALQQVLRHLLLSKEARGKDRGFISYAELGINQLGAVYEGLMSYTGFFATEDLYEVAKGGDSSKGSWVVPTHRAEGIDEADFVRARNPQTGELAPVIHRAGTFVYRLAGRERQQSASYYTPEVLTRFVVSQALDELLGDAEESTVPAADILGLTVCEPALGSGAFAIEAVRQLAARYLKQSQKELGRRIDPDDYPRELQQVKAAIALHQVYGVDLNATAVELAEISLWLDTMVEGLDAPWFGLHLRRGNSLIGARRAVFTRDAVAKKTWYSDQPTDAPLAAAPGLAAAATARLDAIDPSELDPAVDGRVFHFLLPAAGWGSACDAKEAKDLALEALARLKEWRRSIGTKPTAKQAEALVDLTRRAETLWRHALRRLAVAETEIRRAIPVWGTDPDDLAAAAPGAVQREEIEEALADADGAYRRLRRVMDAWCALWFWPLTDALTLDTATGERIQPPSLESWIDALTKLMGHHAGGRKTPAPGQLGLDSAGTWEALADAEAADLAFAGAAPVTDVLAAHPWLVVCERIAAQQGFFHWELDFAPVFARGGFDLQLGNPPWVRPNVEVDALLAEGDPWWALAVKPSESLRATKREVTLGLSGVRDFVLDGVTDTVTLAAAISDSQHYPHLAGLRPDLYRCFMERTWQHASGRGAVGLIHPETHFTDEKAGVLRAATYERLRRHWQFVNELALFDIHNLVIYGVHVYGAARAPEFLSAAALYHPDTVERSLSQDGSGPEPGLKDDEGKWDLRPHAGRITRVTVETLQTWHDALESSDVPLLHTRMVYAVNRSTASVLDKLAKAPRVGELGLSFCRGWNETTDRKNGYFELSWGAPSSWDDVILQGPHLFVATPLYKTPNKTMSNNKDWTPTDFEALPPDAIPVTAYKPVGDRYRYDCGYTDWGDKDHPIPARDHYRLTWRAMAANTGERTLIAAITPPGAAHVHTVSSAGSPNLTPHQLLAAAAGASSLLADLSVRTTPKSAISMGVIARLPDVSNHPLSIELVVRSARLNCVTDAYADLWSEAFDGSFRSVRWTRTDDLNLGPELGAVGPVWDRNSPLRVAAQRRQALVEIDALVALMLGLTADELCTIYRTQFAVLYGYDRNSYVYDVNGRLVPNEVLKAWRTKGDRITLEERTATHPAGTTYVYDPPFRTLDREADMRTAYAHFVGLQSERT</sequence>
<dbReference type="EC" id="2.1.1.72" evidence="1"/>
<dbReference type="SUPFAM" id="SSF53335">
    <property type="entry name" value="S-adenosyl-L-methionine-dependent methyltransferases"/>
    <property type="match status" value="1"/>
</dbReference>
<feature type="region of interest" description="Disordered" evidence="5">
    <location>
        <begin position="1140"/>
        <end position="1161"/>
    </location>
</feature>
<name>A0ABP3SBW7_9ACTN</name>